<dbReference type="InterPro" id="IPR011055">
    <property type="entry name" value="Dup_hybrid_motif"/>
</dbReference>
<reference evidence="4 5" key="1">
    <citation type="submission" date="2019-03" db="EMBL/GenBank/DDBJ databases">
        <title>Genomic Encyclopedia of Archaeal and Bacterial Type Strains, Phase II (KMG-II): from individual species to whole genera.</title>
        <authorList>
            <person name="Goeker M."/>
        </authorList>
    </citation>
    <scope>NUCLEOTIDE SEQUENCE [LARGE SCALE GENOMIC DNA]</scope>
    <source>
        <strain evidence="4 5">DSM 22554</strain>
    </source>
</reference>
<dbReference type="Proteomes" id="UP000294616">
    <property type="component" value="Unassembled WGS sequence"/>
</dbReference>
<evidence type="ECO:0000313" key="4">
    <source>
        <dbReference type="EMBL" id="TCK83055.1"/>
    </source>
</evidence>
<proteinExistence type="predicted"/>
<protein>
    <submittedName>
        <fullName evidence="4">Septal ring factor EnvC (AmiA/AmiB activator)</fullName>
    </submittedName>
</protein>
<comment type="caution">
    <text evidence="4">The sequence shown here is derived from an EMBL/GenBank/DDBJ whole genome shotgun (WGS) entry which is preliminary data.</text>
</comment>
<keyword evidence="2" id="KW-0175">Coiled coil</keyword>
<name>A0A4R1LVD6_9SPHI</name>
<gene>
    <name evidence="4" type="ORF">C8N28_1642</name>
</gene>
<feature type="coiled-coil region" evidence="2">
    <location>
        <begin position="81"/>
        <end position="115"/>
    </location>
</feature>
<accession>A0A4R1LVD6</accession>
<evidence type="ECO:0000256" key="1">
    <source>
        <dbReference type="ARBA" id="ARBA00022729"/>
    </source>
</evidence>
<dbReference type="EMBL" id="SMGO01000002">
    <property type="protein sequence ID" value="TCK83055.1"/>
    <property type="molecule type" value="Genomic_DNA"/>
</dbReference>
<dbReference type="Gene3D" id="2.70.70.10">
    <property type="entry name" value="Glucose Permease (Domain IIA)"/>
    <property type="match status" value="1"/>
</dbReference>
<sequence length="437" mass="48738">MNLIRTIAGIIVLLMFAGTSYGQTSAELKKQRERITQEINLLNQSLKATSNSKTLTLRQVNALNTQITLRERKISTISSETRLIDRQIQENTQEIKKLEDQLEKLKKDYASMIRFAFRNKNGYNKMMFIFASKDFNQAFKRVKYLQQFSESRKNQAQEIEKTQKTIQNKIAELAANRKEKVDLLNEQQEERNTLNAQKADKSKVVNSFASQEKEYKAEITKKQQEASRLERAIQAAIRKEIEEEQRRAAEAARVLAELEAAKEAARAKAAGEPAKPVAVAKPAASTSASSVLSATPEAARLSNEFMGNRGSLPWPVAQGTITQGFGQHTYGAGVKMENNGLNIRTNNGAAVRAVFDGEVRSVVQMMGAGYAVIIRHGKYFSVYSNLKSVSVTRGQKVTSKQTIGTAATDPDEGTTEVHFEIWEGSAPINPTPWLARF</sequence>
<dbReference type="PANTHER" id="PTHR21666">
    <property type="entry name" value="PEPTIDASE-RELATED"/>
    <property type="match status" value="1"/>
</dbReference>
<feature type="coiled-coil region" evidence="2">
    <location>
        <begin position="145"/>
        <end position="268"/>
    </location>
</feature>
<dbReference type="SUPFAM" id="SSF51261">
    <property type="entry name" value="Duplicated hybrid motif"/>
    <property type="match status" value="1"/>
</dbReference>
<dbReference type="PANTHER" id="PTHR21666:SF289">
    <property type="entry name" value="L-ALA--D-GLU ENDOPEPTIDASE"/>
    <property type="match status" value="1"/>
</dbReference>
<dbReference type="InterPro" id="IPR050570">
    <property type="entry name" value="Cell_wall_metabolism_enzyme"/>
</dbReference>
<dbReference type="AlphaFoldDB" id="A0A4R1LVD6"/>
<evidence type="ECO:0000313" key="5">
    <source>
        <dbReference type="Proteomes" id="UP000294616"/>
    </source>
</evidence>
<feature type="domain" description="M23ase beta-sheet core" evidence="3">
    <location>
        <begin position="338"/>
        <end position="430"/>
    </location>
</feature>
<keyword evidence="5" id="KW-1185">Reference proteome</keyword>
<evidence type="ECO:0000259" key="3">
    <source>
        <dbReference type="Pfam" id="PF01551"/>
    </source>
</evidence>
<dbReference type="CDD" id="cd12797">
    <property type="entry name" value="M23_peptidase"/>
    <property type="match status" value="1"/>
</dbReference>
<dbReference type="Gene3D" id="6.10.250.3150">
    <property type="match status" value="1"/>
</dbReference>
<dbReference type="RefSeq" id="WP_246012776.1">
    <property type="nucleotide sequence ID" value="NZ_SMGO01000002.1"/>
</dbReference>
<organism evidence="4 5">
    <name type="scientific">Albibacterium bauzanense</name>
    <dbReference type="NCBI Taxonomy" id="653929"/>
    <lineage>
        <taxon>Bacteria</taxon>
        <taxon>Pseudomonadati</taxon>
        <taxon>Bacteroidota</taxon>
        <taxon>Sphingobacteriia</taxon>
        <taxon>Sphingobacteriales</taxon>
        <taxon>Sphingobacteriaceae</taxon>
        <taxon>Albibacterium</taxon>
    </lineage>
</organism>
<evidence type="ECO:0000256" key="2">
    <source>
        <dbReference type="SAM" id="Coils"/>
    </source>
</evidence>
<dbReference type="Pfam" id="PF01551">
    <property type="entry name" value="Peptidase_M23"/>
    <property type="match status" value="1"/>
</dbReference>
<dbReference type="InterPro" id="IPR016047">
    <property type="entry name" value="M23ase_b-sheet_dom"/>
</dbReference>
<dbReference type="GO" id="GO:0004222">
    <property type="term" value="F:metalloendopeptidase activity"/>
    <property type="evidence" value="ECO:0007669"/>
    <property type="project" value="TreeGrafter"/>
</dbReference>
<keyword evidence="1" id="KW-0732">Signal</keyword>